<name>A0A2X3IED5_9ENTR</name>
<reference evidence="2 3" key="1">
    <citation type="submission" date="2018-06" db="EMBL/GenBank/DDBJ databases">
        <authorList>
            <consortium name="Pathogen Informatics"/>
            <person name="Doyle S."/>
        </authorList>
    </citation>
    <scope>NUCLEOTIDE SEQUENCE [LARGE SCALE GENOMIC DNA]</scope>
    <source>
        <strain evidence="2 3">NCTC12120</strain>
    </source>
</reference>
<feature type="signal peptide" evidence="1">
    <location>
        <begin position="1"/>
        <end position="22"/>
    </location>
</feature>
<protein>
    <submittedName>
        <fullName evidence="2">Uncharacterized protein</fullName>
    </submittedName>
</protein>
<keyword evidence="1" id="KW-0732">Signal</keyword>
<gene>
    <name evidence="2" type="ORF">NCTC12120_03943</name>
</gene>
<evidence type="ECO:0000313" key="2">
    <source>
        <dbReference type="EMBL" id="SQC90802.1"/>
    </source>
</evidence>
<proteinExistence type="predicted"/>
<organism evidence="2 3">
    <name type="scientific">Cedecea neteri</name>
    <dbReference type="NCBI Taxonomy" id="158822"/>
    <lineage>
        <taxon>Bacteria</taxon>
        <taxon>Pseudomonadati</taxon>
        <taxon>Pseudomonadota</taxon>
        <taxon>Gammaproteobacteria</taxon>
        <taxon>Enterobacterales</taxon>
        <taxon>Enterobacteriaceae</taxon>
        <taxon>Cedecea</taxon>
    </lineage>
</organism>
<evidence type="ECO:0000313" key="3">
    <source>
        <dbReference type="Proteomes" id="UP000251197"/>
    </source>
</evidence>
<evidence type="ECO:0000256" key="1">
    <source>
        <dbReference type="SAM" id="SignalP"/>
    </source>
</evidence>
<dbReference type="EMBL" id="UAVU01000005">
    <property type="protein sequence ID" value="SQC90802.1"/>
    <property type="molecule type" value="Genomic_DNA"/>
</dbReference>
<sequence length="97" mass="10911">MFIRFRQALLCLLMLWLPVSWAAESGWLQSPDNDHASVRLRADTSGNNETRLLLDVKLEKGWKNLLALPWGRRRCAGHYLAGKHAESGVVLAHASAF</sequence>
<dbReference type="AlphaFoldDB" id="A0A2X3IED5"/>
<feature type="chain" id="PRO_5015965162" evidence="1">
    <location>
        <begin position="23"/>
        <end position="97"/>
    </location>
</feature>
<dbReference type="Proteomes" id="UP000251197">
    <property type="component" value="Unassembled WGS sequence"/>
</dbReference>
<accession>A0A2X3IED5</accession>